<reference evidence="4" key="1">
    <citation type="journal article" date="2023" name="G3 (Bethesda)">
        <title>A reference genome for the long-term kleptoplast-retaining sea slug Elysia crispata morphotype clarki.</title>
        <authorList>
            <person name="Eastman K.E."/>
            <person name="Pendleton A.L."/>
            <person name="Shaikh M.A."/>
            <person name="Suttiyut T."/>
            <person name="Ogas R."/>
            <person name="Tomko P."/>
            <person name="Gavelis G."/>
            <person name="Widhalm J.R."/>
            <person name="Wisecaver J.H."/>
        </authorList>
    </citation>
    <scope>NUCLEOTIDE SEQUENCE</scope>
    <source>
        <strain evidence="4">ECLA1</strain>
    </source>
</reference>
<dbReference type="Proteomes" id="UP001283361">
    <property type="component" value="Unassembled WGS sequence"/>
</dbReference>
<evidence type="ECO:0000259" key="3">
    <source>
        <dbReference type="Pfam" id="PF15739"/>
    </source>
</evidence>
<evidence type="ECO:0000313" key="4">
    <source>
        <dbReference type="EMBL" id="KAK3746902.1"/>
    </source>
</evidence>
<evidence type="ECO:0000313" key="5">
    <source>
        <dbReference type="Proteomes" id="UP001283361"/>
    </source>
</evidence>
<dbReference type="GO" id="GO:0005737">
    <property type="term" value="C:cytoplasm"/>
    <property type="evidence" value="ECO:0007669"/>
    <property type="project" value="TreeGrafter"/>
</dbReference>
<feature type="coiled-coil region" evidence="2">
    <location>
        <begin position="213"/>
        <end position="251"/>
    </location>
</feature>
<name>A0AAE1CZZ5_9GAST</name>
<gene>
    <name evidence="4" type="ORF">RRG08_030313</name>
</gene>
<comment type="caution">
    <text evidence="4">The sequence shown here is derived from an EMBL/GenBank/DDBJ whole genome shotgun (WGS) entry which is preliminary data.</text>
</comment>
<feature type="domain" description="Translin-associated factor X-interacting protein 1 N-terminal" evidence="3">
    <location>
        <begin position="113"/>
        <end position="223"/>
    </location>
</feature>
<evidence type="ECO:0000256" key="1">
    <source>
        <dbReference type="ARBA" id="ARBA00023054"/>
    </source>
</evidence>
<keyword evidence="1 2" id="KW-0175">Coiled coil</keyword>
<accession>A0AAE1CZZ5</accession>
<keyword evidence="5" id="KW-1185">Reference proteome</keyword>
<dbReference type="EMBL" id="JAWDGP010006114">
    <property type="protein sequence ID" value="KAK3746902.1"/>
    <property type="molecule type" value="Genomic_DNA"/>
</dbReference>
<evidence type="ECO:0000256" key="2">
    <source>
        <dbReference type="SAM" id="Coils"/>
    </source>
</evidence>
<dbReference type="PANTHER" id="PTHR16306">
    <property type="entry name" value="TRANSLIN-ASSOCIATED FACTOR X-INTERACTING PROTEIN 1"/>
    <property type="match status" value="1"/>
</dbReference>
<dbReference type="AlphaFoldDB" id="A0AAE1CZZ5"/>
<dbReference type="Pfam" id="PF15739">
    <property type="entry name" value="TSNAXIP1_N"/>
    <property type="match status" value="1"/>
</dbReference>
<dbReference type="InterPro" id="IPR032755">
    <property type="entry name" value="TSNAXIP1_N"/>
</dbReference>
<protein>
    <recommendedName>
        <fullName evidence="3">Translin-associated factor X-interacting protein 1 N-terminal domain-containing protein</fullName>
    </recommendedName>
</protein>
<dbReference type="PANTHER" id="PTHR16306:SF0">
    <property type="entry name" value="TRANSLIN-ASSOCIATED FACTOR X-INTERACTING PROTEIN 1"/>
    <property type="match status" value="1"/>
</dbReference>
<sequence length="744" mass="84544">MAESKMVVARLPPLSGGKVATISPRAIRQLEGLNGPTYRLNDKLHPLPPPNALKPYVDTKAGELDTWPAHASGQALSATAAMLSKNKNLVLVNEEEQGKPQIVPRPRFLEQLEGFLKKELRALGVVDVQPSELRLQAHREVFEYLIEDFKTYKPLLSAIKNEYEMMLAHQRQQIRHLEPLKQMLVTVSEQCEQKIMALREEERGEMTDLKKLNKDLHMKISDLVNEQQDLKEQVTRLQTKLEEEYHKYRDECDARKLLVADINDLRYQQEDYMASRGGAQANQETEEDPVILKIALQKSRDGERLATQRLSEMVANYGDVIPRRDFETLEAKHKELEEKNGAYEARLQKLQAEYNALEELQKQVVQKRDEFYIELETLKRSSTPRPHWEKCADSIQGGIVRWKELSEGKRSNELVDVLLTEIQSGGFADTAGADYFDPQGTGPEVPVYLQYAEPVRNRRLSKRDTALLVRDIWRTKSAQDAERTDGTRQNMGEFLLEYLQNRFPLKQIVVEWAYNLHDACQRYSHDDIIGLFWRVLDGKADEEIFHSQLVIIHSLLTQMTKLDAEQGNIGTLTHSGFRQCLVEFFKLQESDEEKEADSGTEKADGVASAASAARASSLAKAATLELEVGEDAPLDYKSLFTEDDEGKTGPFLDEVKKLMADQKKAYLQDIVANLPGPSSPVSVDDLMRAVSMADPEISHEKMQDYIAWAFSTTVDGLKDVDPQPHETVIERLADGNISRIGRKM</sequence>
<organism evidence="4 5">
    <name type="scientific">Elysia crispata</name>
    <name type="common">lettuce slug</name>
    <dbReference type="NCBI Taxonomy" id="231223"/>
    <lineage>
        <taxon>Eukaryota</taxon>
        <taxon>Metazoa</taxon>
        <taxon>Spiralia</taxon>
        <taxon>Lophotrochozoa</taxon>
        <taxon>Mollusca</taxon>
        <taxon>Gastropoda</taxon>
        <taxon>Heterobranchia</taxon>
        <taxon>Euthyneura</taxon>
        <taxon>Panpulmonata</taxon>
        <taxon>Sacoglossa</taxon>
        <taxon>Placobranchoidea</taxon>
        <taxon>Plakobranchidae</taxon>
        <taxon>Elysia</taxon>
    </lineage>
</organism>
<feature type="coiled-coil region" evidence="2">
    <location>
        <begin position="326"/>
        <end position="370"/>
    </location>
</feature>
<proteinExistence type="predicted"/>